<reference evidence="4" key="1">
    <citation type="journal article" date="2014" name="Int. J. Syst. Evol. Microbiol.">
        <title>Complete genome of a new Firmicutes species belonging to the dominant human colonic microbiota ('Ruminococcus bicirculans') reveals two chromosomes and a selective capacity to utilize plant glucans.</title>
        <authorList>
            <consortium name="NISC Comparative Sequencing Program"/>
            <person name="Wegmann U."/>
            <person name="Louis P."/>
            <person name="Goesmann A."/>
            <person name="Henrissat B."/>
            <person name="Duncan S.H."/>
            <person name="Flint H.J."/>
        </authorList>
    </citation>
    <scope>NUCLEOTIDE SEQUENCE</scope>
    <source>
        <strain evidence="4">NBRC 108219</strain>
    </source>
</reference>
<proteinExistence type="predicted"/>
<dbReference type="PANTHER" id="PTHR43861">
    <property type="entry name" value="TRANS-ACONITATE 2-METHYLTRANSFERASE-RELATED"/>
    <property type="match status" value="1"/>
</dbReference>
<dbReference type="PANTHER" id="PTHR43861:SF1">
    <property type="entry name" value="TRANS-ACONITATE 2-METHYLTRANSFERASE"/>
    <property type="match status" value="1"/>
</dbReference>
<reference evidence="4" key="2">
    <citation type="submission" date="2023-01" db="EMBL/GenBank/DDBJ databases">
        <title>Draft genome sequence of Algimonas ampicilliniresistens strain NBRC 108219.</title>
        <authorList>
            <person name="Sun Q."/>
            <person name="Mori K."/>
        </authorList>
    </citation>
    <scope>NUCLEOTIDE SEQUENCE</scope>
    <source>
        <strain evidence="4">NBRC 108219</strain>
    </source>
</reference>
<dbReference type="Gene3D" id="3.40.50.150">
    <property type="entry name" value="Vaccinia Virus protein VP39"/>
    <property type="match status" value="1"/>
</dbReference>
<dbReference type="CDD" id="cd02440">
    <property type="entry name" value="AdoMet_MTases"/>
    <property type="match status" value="1"/>
</dbReference>
<protein>
    <submittedName>
        <fullName evidence="4">Methyltransferase</fullName>
    </submittedName>
</protein>
<dbReference type="Pfam" id="PF13649">
    <property type="entry name" value="Methyltransf_25"/>
    <property type="match status" value="1"/>
</dbReference>
<dbReference type="GO" id="GO:0032259">
    <property type="term" value="P:methylation"/>
    <property type="evidence" value="ECO:0007669"/>
    <property type="project" value="UniProtKB-KW"/>
</dbReference>
<dbReference type="Proteomes" id="UP001161391">
    <property type="component" value="Unassembled WGS sequence"/>
</dbReference>
<evidence type="ECO:0000256" key="1">
    <source>
        <dbReference type="ARBA" id="ARBA00022603"/>
    </source>
</evidence>
<dbReference type="GO" id="GO:0008168">
    <property type="term" value="F:methyltransferase activity"/>
    <property type="evidence" value="ECO:0007669"/>
    <property type="project" value="UniProtKB-KW"/>
</dbReference>
<dbReference type="EMBL" id="BSNK01000001">
    <property type="protein sequence ID" value="GLQ22891.1"/>
    <property type="molecule type" value="Genomic_DNA"/>
</dbReference>
<dbReference type="InterPro" id="IPR029063">
    <property type="entry name" value="SAM-dependent_MTases_sf"/>
</dbReference>
<evidence type="ECO:0000256" key="2">
    <source>
        <dbReference type="ARBA" id="ARBA00022679"/>
    </source>
</evidence>
<dbReference type="InterPro" id="IPR041698">
    <property type="entry name" value="Methyltransf_25"/>
</dbReference>
<name>A0ABQ5V5R9_9PROT</name>
<keyword evidence="1 4" id="KW-0489">Methyltransferase</keyword>
<evidence type="ECO:0000313" key="4">
    <source>
        <dbReference type="EMBL" id="GLQ22891.1"/>
    </source>
</evidence>
<sequence>MLPEDQTLQNAKASMKAVYQRHAELWHTQRSRALYEKPWLDRFIDVLSPNGRVLDLGCGTGDPIAGYFLDQGFDIVGIDYAASMIEIASAQFPKAQWQIGDIRALPQIGTFDGIYSWDSFFHLSIPEQRAILPQLSKLIRQDGALLLTVGPREGEVTGTIGGEAVYHASLSPSEYEQTLKACGFQSVTYKSEDPDCQGRSVLFASAMFPDRNC</sequence>
<accession>A0ABQ5V5R9</accession>
<evidence type="ECO:0000313" key="5">
    <source>
        <dbReference type="Proteomes" id="UP001161391"/>
    </source>
</evidence>
<comment type="caution">
    <text evidence="4">The sequence shown here is derived from an EMBL/GenBank/DDBJ whole genome shotgun (WGS) entry which is preliminary data.</text>
</comment>
<feature type="domain" description="Methyltransferase" evidence="3">
    <location>
        <begin position="53"/>
        <end position="143"/>
    </location>
</feature>
<keyword evidence="5" id="KW-1185">Reference proteome</keyword>
<gene>
    <name evidence="4" type="ORF">GCM10007853_07650</name>
</gene>
<evidence type="ECO:0000259" key="3">
    <source>
        <dbReference type="Pfam" id="PF13649"/>
    </source>
</evidence>
<dbReference type="SUPFAM" id="SSF53335">
    <property type="entry name" value="S-adenosyl-L-methionine-dependent methyltransferases"/>
    <property type="match status" value="1"/>
</dbReference>
<keyword evidence="2" id="KW-0808">Transferase</keyword>
<organism evidence="4 5">
    <name type="scientific">Algimonas ampicilliniresistens</name>
    <dbReference type="NCBI Taxonomy" id="1298735"/>
    <lineage>
        <taxon>Bacteria</taxon>
        <taxon>Pseudomonadati</taxon>
        <taxon>Pseudomonadota</taxon>
        <taxon>Alphaproteobacteria</taxon>
        <taxon>Maricaulales</taxon>
        <taxon>Robiginitomaculaceae</taxon>
        <taxon>Algimonas</taxon>
    </lineage>
</organism>